<comment type="caution">
    <text evidence="3">The sequence shown here is derived from an EMBL/GenBank/DDBJ whole genome shotgun (WGS) entry which is preliminary data.</text>
</comment>
<dbReference type="Gene3D" id="2.120.10.30">
    <property type="entry name" value="TolB, C-terminal domain"/>
    <property type="match status" value="1"/>
</dbReference>
<evidence type="ECO:0000259" key="2">
    <source>
        <dbReference type="Pfam" id="PF07995"/>
    </source>
</evidence>
<evidence type="ECO:0000313" key="3">
    <source>
        <dbReference type="EMBL" id="MBF1166531.1"/>
    </source>
</evidence>
<feature type="chain" id="PRO_5037946060" evidence="1">
    <location>
        <begin position="23"/>
        <end position="377"/>
    </location>
</feature>
<dbReference type="AlphaFoldDB" id="A0A930G0R9"/>
<organism evidence="3 4">
    <name type="scientific">Dechloromonas agitata</name>
    <dbReference type="NCBI Taxonomy" id="73030"/>
    <lineage>
        <taxon>Bacteria</taxon>
        <taxon>Pseudomonadati</taxon>
        <taxon>Pseudomonadota</taxon>
        <taxon>Betaproteobacteria</taxon>
        <taxon>Rhodocyclales</taxon>
        <taxon>Azonexaceae</taxon>
        <taxon>Dechloromonas</taxon>
    </lineage>
</organism>
<protein>
    <submittedName>
        <fullName evidence="3">PQQ-dependent sugar dehydrogenase</fullName>
    </submittedName>
</protein>
<evidence type="ECO:0000313" key="4">
    <source>
        <dbReference type="Proteomes" id="UP000718593"/>
    </source>
</evidence>
<evidence type="ECO:0000256" key="1">
    <source>
        <dbReference type="SAM" id="SignalP"/>
    </source>
</evidence>
<dbReference type="Proteomes" id="UP000718593">
    <property type="component" value="Unassembled WGS sequence"/>
</dbReference>
<gene>
    <name evidence="3" type="ORF">HXL68_16025</name>
</gene>
<accession>A0A930G0R9</accession>
<reference evidence="3" key="1">
    <citation type="submission" date="2020-04" db="EMBL/GenBank/DDBJ databases">
        <title>Deep metagenomics examines the oral microbiome during advanced dental caries in children, revealing novel taxa and co-occurrences with host molecules.</title>
        <authorList>
            <person name="Baker J.L."/>
            <person name="Morton J.T."/>
            <person name="Dinis M."/>
            <person name="Alvarez R."/>
            <person name="Tran N.C."/>
            <person name="Knight R."/>
            <person name="Edlund A."/>
        </authorList>
    </citation>
    <scope>NUCLEOTIDE SEQUENCE</scope>
    <source>
        <strain evidence="3">JCVI_32_bin.24</strain>
    </source>
</reference>
<sequence>MPKRLFSLWAGLALVLGGQAQAVTPTVIAKGLDHPWAVAFLPDGNFLVAERAGALRIVAGTGKVGAPLSGLPAIAVGGQGGLLDVVLDSDFANNRVLYFCFSEPDRPGSGNSTALASARLSRDQAQLEAVRVLFSQRPKVSSELHFGCRIVESRNADGQPDGKLFLTLGERYSRRDDAQRLDNHHGKIIRLNKDGSVPADNPFLGRPGALPEIWSYGHRNPQGAALSPLGVLWMHEHGPRGGDEINLPQAGGNYGWPLVSFGRNYDFTAVGTGQSAMAGTLPPLHQWTPSIAPSCMAFVTSERYGKDWVGNLLVGSLKFKYLARLVLERPYAGKVVKETRLLESLGERIRDVRQGPDGFIYVVTDSDDGRLIRLTPD</sequence>
<feature type="domain" description="Glucose/Sorbosone dehydrogenase" evidence="2">
    <location>
        <begin position="32"/>
        <end position="373"/>
    </location>
</feature>
<dbReference type="InterPro" id="IPR011042">
    <property type="entry name" value="6-blade_b-propeller_TolB-like"/>
</dbReference>
<dbReference type="PANTHER" id="PTHR19328">
    <property type="entry name" value="HEDGEHOG-INTERACTING PROTEIN"/>
    <property type="match status" value="1"/>
</dbReference>
<feature type="signal peptide" evidence="1">
    <location>
        <begin position="1"/>
        <end position="22"/>
    </location>
</feature>
<dbReference type="Pfam" id="PF07995">
    <property type="entry name" value="GSDH"/>
    <property type="match status" value="1"/>
</dbReference>
<dbReference type="PANTHER" id="PTHR19328:SF75">
    <property type="entry name" value="ALDOSE SUGAR DEHYDROGENASE YLII"/>
    <property type="match status" value="1"/>
</dbReference>
<dbReference type="SUPFAM" id="SSF50952">
    <property type="entry name" value="Soluble quinoprotein glucose dehydrogenase"/>
    <property type="match status" value="1"/>
</dbReference>
<dbReference type="InterPro" id="IPR011041">
    <property type="entry name" value="Quinoprot_gluc/sorb_DH_b-prop"/>
</dbReference>
<proteinExistence type="predicted"/>
<dbReference type="InterPro" id="IPR012938">
    <property type="entry name" value="Glc/Sorbosone_DH"/>
</dbReference>
<keyword evidence="1" id="KW-0732">Signal</keyword>
<name>A0A930G0R9_9RHOO</name>
<dbReference type="EMBL" id="JABZMI010000491">
    <property type="protein sequence ID" value="MBF1166531.1"/>
    <property type="molecule type" value="Genomic_DNA"/>
</dbReference>